<comment type="similarity">
    <text evidence="1 6">Belongs to the EF-Ts family.</text>
</comment>
<dbReference type="InterPro" id="IPR018101">
    <property type="entry name" value="Transl_elong_Ts_CS"/>
</dbReference>
<dbReference type="CDD" id="cd14275">
    <property type="entry name" value="UBA_EF-Ts"/>
    <property type="match status" value="1"/>
</dbReference>
<reference evidence="8 9" key="1">
    <citation type="journal article" date="2015" name="Microbiome">
        <title>Genomic resolution of linkages in carbon, nitrogen, and sulfur cycling among widespread estuary sediment bacteria.</title>
        <authorList>
            <person name="Baker B.J."/>
            <person name="Lazar C.S."/>
            <person name="Teske A.P."/>
            <person name="Dick G.J."/>
        </authorList>
    </citation>
    <scope>NUCLEOTIDE SEQUENCE [LARGE SCALE GENOMIC DNA]</scope>
    <source>
        <strain evidence="8">DG_54_3</strain>
    </source>
</reference>
<dbReference type="SUPFAM" id="SSF54713">
    <property type="entry name" value="Elongation factor Ts (EF-Ts), dimerisation domain"/>
    <property type="match status" value="1"/>
</dbReference>
<keyword evidence="4 6" id="KW-0648">Protein biosynthesis</keyword>
<dbReference type="PANTHER" id="PTHR11741">
    <property type="entry name" value="ELONGATION FACTOR TS"/>
    <property type="match status" value="1"/>
</dbReference>
<evidence type="ECO:0000256" key="1">
    <source>
        <dbReference type="ARBA" id="ARBA00005532"/>
    </source>
</evidence>
<keyword evidence="3 6" id="KW-0251">Elongation factor</keyword>
<keyword evidence="6" id="KW-0963">Cytoplasm</keyword>
<dbReference type="InterPro" id="IPR009060">
    <property type="entry name" value="UBA-like_sf"/>
</dbReference>
<evidence type="ECO:0000259" key="7">
    <source>
        <dbReference type="Pfam" id="PF00889"/>
    </source>
</evidence>
<comment type="caution">
    <text evidence="8">The sequence shown here is derived from an EMBL/GenBank/DDBJ whole genome shotgun (WGS) entry which is preliminary data.</text>
</comment>
<feature type="region of interest" description="Involved in Mg(2+) ion dislocation from EF-Tu" evidence="6">
    <location>
        <begin position="82"/>
        <end position="85"/>
    </location>
</feature>
<dbReference type="HAMAP" id="MF_00050">
    <property type="entry name" value="EF_Ts"/>
    <property type="match status" value="1"/>
</dbReference>
<evidence type="ECO:0000256" key="3">
    <source>
        <dbReference type="ARBA" id="ARBA00022768"/>
    </source>
</evidence>
<dbReference type="SUPFAM" id="SSF46934">
    <property type="entry name" value="UBA-like"/>
    <property type="match status" value="1"/>
</dbReference>
<dbReference type="PROSITE" id="PS01126">
    <property type="entry name" value="EF_TS_1"/>
    <property type="match status" value="1"/>
</dbReference>
<dbReference type="PANTHER" id="PTHR11741:SF0">
    <property type="entry name" value="ELONGATION FACTOR TS, MITOCHONDRIAL"/>
    <property type="match status" value="1"/>
</dbReference>
<name>A0A0S7Y1M6_UNCSA</name>
<dbReference type="Pfam" id="PF00889">
    <property type="entry name" value="EF_TS"/>
    <property type="match status" value="1"/>
</dbReference>
<proteinExistence type="inferred from homology"/>
<organism evidence="8 9">
    <name type="scientific">candidate division WOR-1 bacterium DG_54_3</name>
    <dbReference type="NCBI Taxonomy" id="1703775"/>
    <lineage>
        <taxon>Bacteria</taxon>
        <taxon>Bacillati</taxon>
        <taxon>Saganbacteria</taxon>
    </lineage>
</organism>
<dbReference type="Proteomes" id="UP000051861">
    <property type="component" value="Unassembled WGS sequence"/>
</dbReference>
<dbReference type="Gene3D" id="1.10.8.10">
    <property type="entry name" value="DNA helicase RuvA subunit, C-terminal domain"/>
    <property type="match status" value="1"/>
</dbReference>
<comment type="function">
    <text evidence="5 6">Associates with the EF-Tu.GDP complex and induces the exchange of GDP to GTP. It remains bound to the aminoacyl-tRNA.EF-Tu.GTP complex up to the GTP hydrolysis stage on the ribosome.</text>
</comment>
<evidence type="ECO:0000256" key="2">
    <source>
        <dbReference type="ARBA" id="ARBA00016956"/>
    </source>
</evidence>
<sequence>MTEISAELVKKLREKTGAGMMDCKRALEKSEGDMDKAVDVLREQGIASAAKRSGRVAKEGIIYSYIHPGDRLGVLLELDCETDFVARTDEFRALAKDVSMQVAATNPLVISRSELKEDLIQKEKDIYRAQAKSQDKPEKVIDRIVQGKLEKYFQEVCLLEQPFIKDEHKTVQDVITDAVAKIGENITVKRFARFRVGE</sequence>
<evidence type="ECO:0000256" key="6">
    <source>
        <dbReference type="HAMAP-Rule" id="MF_00050"/>
    </source>
</evidence>
<feature type="domain" description="Translation elongation factor EFTs/EF1B dimerisation" evidence="7">
    <location>
        <begin position="51"/>
        <end position="198"/>
    </location>
</feature>
<gene>
    <name evidence="6 8" type="primary">tsf</name>
    <name evidence="8" type="ORF">AMJ44_06005</name>
</gene>
<dbReference type="FunFam" id="1.10.8.10:FF:000001">
    <property type="entry name" value="Elongation factor Ts"/>
    <property type="match status" value="1"/>
</dbReference>
<dbReference type="NCBIfam" id="TIGR00116">
    <property type="entry name" value="tsf"/>
    <property type="match status" value="1"/>
</dbReference>
<evidence type="ECO:0000313" key="8">
    <source>
        <dbReference type="EMBL" id="KPJ68622.1"/>
    </source>
</evidence>
<evidence type="ECO:0000256" key="5">
    <source>
        <dbReference type="ARBA" id="ARBA00025453"/>
    </source>
</evidence>
<evidence type="ECO:0000256" key="4">
    <source>
        <dbReference type="ARBA" id="ARBA00022917"/>
    </source>
</evidence>
<dbReference type="InterPro" id="IPR014039">
    <property type="entry name" value="Transl_elong_EFTs/EF1B_dimer"/>
</dbReference>
<protein>
    <recommendedName>
        <fullName evidence="2 6">Elongation factor Ts</fullName>
        <shortName evidence="6">EF-Ts</shortName>
    </recommendedName>
</protein>
<dbReference type="PATRIC" id="fig|1703775.3.peg.2266"/>
<dbReference type="GO" id="GO:0003746">
    <property type="term" value="F:translation elongation factor activity"/>
    <property type="evidence" value="ECO:0007669"/>
    <property type="project" value="UniProtKB-UniRule"/>
</dbReference>
<dbReference type="GO" id="GO:0005737">
    <property type="term" value="C:cytoplasm"/>
    <property type="evidence" value="ECO:0007669"/>
    <property type="project" value="UniProtKB-SubCell"/>
</dbReference>
<dbReference type="InterPro" id="IPR036402">
    <property type="entry name" value="EF-Ts_dimer_sf"/>
</dbReference>
<comment type="subcellular location">
    <subcellularLocation>
        <location evidence="6">Cytoplasm</location>
    </subcellularLocation>
</comment>
<dbReference type="Gene3D" id="3.30.479.20">
    <property type="entry name" value="Elongation factor Ts, dimerisation domain"/>
    <property type="match status" value="1"/>
</dbReference>
<dbReference type="InterPro" id="IPR001816">
    <property type="entry name" value="Transl_elong_EFTs/EF1B"/>
</dbReference>
<accession>A0A0S7Y1M6</accession>
<dbReference type="EMBL" id="LIZX01000047">
    <property type="protein sequence ID" value="KPJ68622.1"/>
    <property type="molecule type" value="Genomic_DNA"/>
</dbReference>
<dbReference type="AlphaFoldDB" id="A0A0S7Y1M6"/>
<dbReference type="Gene3D" id="1.10.286.20">
    <property type="match status" value="1"/>
</dbReference>
<evidence type="ECO:0000313" key="9">
    <source>
        <dbReference type="Proteomes" id="UP000051861"/>
    </source>
</evidence>